<dbReference type="PANTHER" id="PTHR12110">
    <property type="entry name" value="HYDROXYPYRUVATE ISOMERASE"/>
    <property type="match status" value="1"/>
</dbReference>
<accession>A0A0P9CVY2</accession>
<dbReference type="SUPFAM" id="SSF51658">
    <property type="entry name" value="Xylose isomerase-like"/>
    <property type="match status" value="1"/>
</dbReference>
<keyword evidence="3" id="KW-1185">Reference proteome</keyword>
<evidence type="ECO:0000259" key="1">
    <source>
        <dbReference type="Pfam" id="PF01261"/>
    </source>
</evidence>
<dbReference type="PATRIC" id="fig|471514.4.peg.447"/>
<dbReference type="InterPro" id="IPR013022">
    <property type="entry name" value="Xyl_isomerase-like_TIM-brl"/>
</dbReference>
<keyword evidence="2" id="KW-0413">Isomerase</keyword>
<evidence type="ECO:0000313" key="3">
    <source>
        <dbReference type="Proteomes" id="UP000050482"/>
    </source>
</evidence>
<dbReference type="GO" id="GO:0016853">
    <property type="term" value="F:isomerase activity"/>
    <property type="evidence" value="ECO:0007669"/>
    <property type="project" value="UniProtKB-KW"/>
</dbReference>
<feature type="domain" description="Xylose isomerase-like TIM barrel" evidence="1">
    <location>
        <begin position="25"/>
        <end position="264"/>
    </location>
</feature>
<dbReference type="AlphaFoldDB" id="A0A0P9CVY2"/>
<dbReference type="Proteomes" id="UP000050482">
    <property type="component" value="Unassembled WGS sequence"/>
</dbReference>
<protein>
    <submittedName>
        <fullName evidence="2">Sugar phosphate isomerase</fullName>
    </submittedName>
</protein>
<organism evidence="2 3">
    <name type="scientific">Alicyclobacillus ferrooxydans</name>
    <dbReference type="NCBI Taxonomy" id="471514"/>
    <lineage>
        <taxon>Bacteria</taxon>
        <taxon>Bacillati</taxon>
        <taxon>Bacillota</taxon>
        <taxon>Bacilli</taxon>
        <taxon>Bacillales</taxon>
        <taxon>Alicyclobacillaceae</taxon>
        <taxon>Alicyclobacillus</taxon>
    </lineage>
</organism>
<sequence>MKLGVSTYSLYRAIQHGEMTVLDVFAWTSENGGEHVEIVPMGFSLHDDLSLVEQILQKSLDTGLDISNYAISANFSQPTEKEFYEEVERVQNEVEIAHRLGVKRMRHDVSWRPIEETSTETFEYEFPMFVEACQEIADYASQYGIVTSIENHGYYVQSADRVQRIVKAVNRWNFRTTLDVGNFLCVDESPYISVKKNLSLASMVHLKDFHVRSEQQDPNEGWFRSVSGTFLRGAILGQGDLHLREIMTLIKASDYDGYLSIEFEGLEECKFGTYVSLANAIRMWSEC</sequence>
<proteinExistence type="predicted"/>
<dbReference type="InterPro" id="IPR036237">
    <property type="entry name" value="Xyl_isomerase-like_sf"/>
</dbReference>
<dbReference type="Gene3D" id="3.20.20.150">
    <property type="entry name" value="Divalent-metal-dependent TIM barrel enzymes"/>
    <property type="match status" value="1"/>
</dbReference>
<evidence type="ECO:0000313" key="2">
    <source>
        <dbReference type="EMBL" id="KPV43928.1"/>
    </source>
</evidence>
<comment type="caution">
    <text evidence="2">The sequence shown here is derived from an EMBL/GenBank/DDBJ whole genome shotgun (WGS) entry which is preliminary data.</text>
</comment>
<dbReference type="Pfam" id="PF01261">
    <property type="entry name" value="AP_endonuc_2"/>
    <property type="match status" value="1"/>
</dbReference>
<dbReference type="OrthoDB" id="256906at2"/>
<dbReference type="RefSeq" id="WP_054968894.1">
    <property type="nucleotide sequence ID" value="NZ_LJCO01000042.1"/>
</dbReference>
<name>A0A0P9CVY2_9BACL</name>
<dbReference type="STRING" id="471514.AN477_09370"/>
<dbReference type="EMBL" id="LJCO01000042">
    <property type="protein sequence ID" value="KPV43928.1"/>
    <property type="molecule type" value="Genomic_DNA"/>
</dbReference>
<gene>
    <name evidence="2" type="ORF">AN477_09370</name>
</gene>
<reference evidence="2 3" key="1">
    <citation type="submission" date="2015-09" db="EMBL/GenBank/DDBJ databases">
        <title>Draft genome sequence of Alicyclobacillus ferrooxydans DSM 22381.</title>
        <authorList>
            <person name="Hemp J."/>
        </authorList>
    </citation>
    <scope>NUCLEOTIDE SEQUENCE [LARGE SCALE GENOMIC DNA]</scope>
    <source>
        <strain evidence="2 3">TC-34</strain>
    </source>
</reference>
<dbReference type="InterPro" id="IPR050312">
    <property type="entry name" value="IolE/XylAMocC-like"/>
</dbReference>
<dbReference type="PANTHER" id="PTHR12110:SF53">
    <property type="entry name" value="BLR5974 PROTEIN"/>
    <property type="match status" value="1"/>
</dbReference>